<dbReference type="SUPFAM" id="SSF56935">
    <property type="entry name" value="Porins"/>
    <property type="match status" value="1"/>
</dbReference>
<protein>
    <submittedName>
        <fullName evidence="3">DcaP family trimeric outer membrane transporter</fullName>
    </submittedName>
</protein>
<organism evidence="3 4">
    <name type="scientific">Simiduia curdlanivorans</name>
    <dbReference type="NCBI Taxonomy" id="1492769"/>
    <lineage>
        <taxon>Bacteria</taxon>
        <taxon>Pseudomonadati</taxon>
        <taxon>Pseudomonadota</taxon>
        <taxon>Gammaproteobacteria</taxon>
        <taxon>Cellvibrionales</taxon>
        <taxon>Cellvibrionaceae</taxon>
        <taxon>Simiduia</taxon>
    </lineage>
</organism>
<feature type="coiled-coil region" evidence="1">
    <location>
        <begin position="31"/>
        <end position="58"/>
    </location>
</feature>
<keyword evidence="1" id="KW-0175">Coiled coil</keyword>
<comment type="caution">
    <text evidence="3">The sequence shown here is derived from an EMBL/GenBank/DDBJ whole genome shotgun (WGS) entry which is preliminary data.</text>
</comment>
<accession>A0ABV8V478</accession>
<name>A0ABV8V478_9GAMM</name>
<feature type="chain" id="PRO_5047224875" evidence="2">
    <location>
        <begin position="31"/>
        <end position="430"/>
    </location>
</feature>
<evidence type="ECO:0000313" key="3">
    <source>
        <dbReference type="EMBL" id="MFC4361824.1"/>
    </source>
</evidence>
<reference evidence="4" key="1">
    <citation type="journal article" date="2019" name="Int. J. Syst. Evol. Microbiol.">
        <title>The Global Catalogue of Microorganisms (GCM) 10K type strain sequencing project: providing services to taxonomists for standard genome sequencing and annotation.</title>
        <authorList>
            <consortium name="The Broad Institute Genomics Platform"/>
            <consortium name="The Broad Institute Genome Sequencing Center for Infectious Disease"/>
            <person name="Wu L."/>
            <person name="Ma J."/>
        </authorList>
    </citation>
    <scope>NUCLEOTIDE SEQUENCE [LARGE SCALE GENOMIC DNA]</scope>
    <source>
        <strain evidence="4">CECT 8570</strain>
    </source>
</reference>
<dbReference type="EMBL" id="JBHSCX010000004">
    <property type="protein sequence ID" value="MFC4361824.1"/>
    <property type="molecule type" value="Genomic_DNA"/>
</dbReference>
<keyword evidence="4" id="KW-1185">Reference proteome</keyword>
<sequence>MLTKSVSRKSLLALAIAPALLGLTALQAQAQTDVSQKVSALEAQLNQLKADLAKEKDATTTKGVETKKGTRFQFGGFIKLDAMYSDYSDGDRATASIGDDFYIPSTLPIGGESGSKFDMHAKQSRFHVKSTTDTDAGQVNGLIEIDFQLSGQGDERISNSYAPRIRHAYLSWDYSETTSLLAGQTWSTLFNVSALPNTVDFVGPAGTIFVRQAQLRWSKKLSGGNAFHFALENPSTGLNGGSNNYDNNELPDVAIRFDGKANSFTYSLAGIGREIHYKDTIGGQAMDESEFGYALSGSAVWKFGADDFKVMLNYGNAIGRYMGLQSFRDGSIAPDGAIELNDQIGGFITYKHAWNDQWRSSLVLSASRSDNPDFVAASTPSEYQSAHINLIYSPAPAINLGAEFIYGEKTIENDDSGSMNRLQFMAMYSF</sequence>
<dbReference type="Pfam" id="PF19577">
    <property type="entry name" value="DcaP"/>
    <property type="match status" value="1"/>
</dbReference>
<gene>
    <name evidence="3" type="ORF">ACFOX3_05890</name>
</gene>
<evidence type="ECO:0000313" key="4">
    <source>
        <dbReference type="Proteomes" id="UP001595840"/>
    </source>
</evidence>
<dbReference type="Proteomes" id="UP001595840">
    <property type="component" value="Unassembled WGS sequence"/>
</dbReference>
<feature type="signal peptide" evidence="2">
    <location>
        <begin position="1"/>
        <end position="30"/>
    </location>
</feature>
<dbReference type="InterPro" id="IPR045748">
    <property type="entry name" value="DcaP"/>
</dbReference>
<dbReference type="RefSeq" id="WP_290263850.1">
    <property type="nucleotide sequence ID" value="NZ_JAUFQG010000006.1"/>
</dbReference>
<proteinExistence type="predicted"/>
<evidence type="ECO:0000256" key="2">
    <source>
        <dbReference type="SAM" id="SignalP"/>
    </source>
</evidence>
<evidence type="ECO:0000256" key="1">
    <source>
        <dbReference type="SAM" id="Coils"/>
    </source>
</evidence>
<keyword evidence="2" id="KW-0732">Signal</keyword>